<dbReference type="Proteomes" id="UP000713479">
    <property type="component" value="Unassembled WGS sequence"/>
</dbReference>
<evidence type="ECO:0000313" key="3">
    <source>
        <dbReference type="Proteomes" id="UP000713479"/>
    </source>
</evidence>
<dbReference type="GO" id="GO:0051082">
    <property type="term" value="F:unfolded protein binding"/>
    <property type="evidence" value="ECO:0007669"/>
    <property type="project" value="InterPro"/>
</dbReference>
<name>A0A8T3VRC4_9EURY</name>
<dbReference type="AlphaFoldDB" id="A0A8T3VRC4"/>
<gene>
    <name evidence="2" type="ORF">E7Z74_04415</name>
</gene>
<organism evidence="2 3">
    <name type="scientific">Methanobrevibacter millerae</name>
    <dbReference type="NCBI Taxonomy" id="230361"/>
    <lineage>
        <taxon>Archaea</taxon>
        <taxon>Methanobacteriati</taxon>
        <taxon>Methanobacteriota</taxon>
        <taxon>Methanomada group</taxon>
        <taxon>Methanobacteria</taxon>
        <taxon>Methanobacteriales</taxon>
        <taxon>Methanobacteriaceae</taxon>
        <taxon>Methanobrevibacter</taxon>
    </lineage>
</organism>
<dbReference type="Pfam" id="PF01556">
    <property type="entry name" value="DnaJ_C"/>
    <property type="match status" value="1"/>
</dbReference>
<dbReference type="GO" id="GO:0006457">
    <property type="term" value="P:protein folding"/>
    <property type="evidence" value="ECO:0007669"/>
    <property type="project" value="InterPro"/>
</dbReference>
<dbReference type="InterPro" id="IPR002939">
    <property type="entry name" value="DnaJ_C"/>
</dbReference>
<dbReference type="EMBL" id="SUTF01000005">
    <property type="protein sequence ID" value="MBE6510495.1"/>
    <property type="molecule type" value="Genomic_DNA"/>
</dbReference>
<dbReference type="Gene3D" id="2.60.260.20">
    <property type="entry name" value="Urease metallochaperone UreE, N-terminal domain"/>
    <property type="match status" value="1"/>
</dbReference>
<reference evidence="2" key="1">
    <citation type="submission" date="2019-04" db="EMBL/GenBank/DDBJ databases">
        <title>Evolution of Biomass-Degrading Anaerobic Consortia Revealed by Metagenomics.</title>
        <authorList>
            <person name="Peng X."/>
        </authorList>
    </citation>
    <scope>NUCLEOTIDE SEQUENCE</scope>
    <source>
        <strain evidence="2">SIG13</strain>
    </source>
</reference>
<feature type="domain" description="Chaperone DnaJ C-terminal" evidence="1">
    <location>
        <begin position="2"/>
        <end position="52"/>
    </location>
</feature>
<dbReference type="SUPFAM" id="SSF49493">
    <property type="entry name" value="HSP40/DnaJ peptide-binding domain"/>
    <property type="match status" value="1"/>
</dbReference>
<sequence length="63" mass="7051">MSIPTIEGRKSSLKLLQELKAETVFKLRGQGMNSVRHSARGNLYVTVTVVVPKKLNSKQKELL</sequence>
<dbReference type="InterPro" id="IPR008971">
    <property type="entry name" value="HSP40/DnaJ_pept-bd"/>
</dbReference>
<protein>
    <recommendedName>
        <fullName evidence="1">Chaperone DnaJ C-terminal domain-containing protein</fullName>
    </recommendedName>
</protein>
<comment type="caution">
    <text evidence="2">The sequence shown here is derived from an EMBL/GenBank/DDBJ whole genome shotgun (WGS) entry which is preliminary data.</text>
</comment>
<evidence type="ECO:0000313" key="2">
    <source>
        <dbReference type="EMBL" id="MBE6510495.1"/>
    </source>
</evidence>
<accession>A0A8T3VRC4</accession>
<evidence type="ECO:0000259" key="1">
    <source>
        <dbReference type="Pfam" id="PF01556"/>
    </source>
</evidence>
<proteinExistence type="predicted"/>